<dbReference type="EMBL" id="QUAH01000001">
    <property type="protein sequence ID" value="RFT16915.1"/>
    <property type="molecule type" value="Genomic_DNA"/>
</dbReference>
<organism evidence="1 2">
    <name type="scientific">Candidatus Saccharicenans subterraneus</name>
    <dbReference type="NCBI Taxonomy" id="2508984"/>
    <lineage>
        <taxon>Bacteria</taxon>
        <taxon>Candidatus Aminicenantota</taxon>
        <taxon>Candidatus Aminicenantia</taxon>
        <taxon>Candidatus Aminicenantales</taxon>
        <taxon>Candidatus Saccharicenantaceae</taxon>
        <taxon>Candidatus Saccharicenans</taxon>
    </lineage>
</organism>
<comment type="caution">
    <text evidence="1">The sequence shown here is derived from an EMBL/GenBank/DDBJ whole genome shotgun (WGS) entry which is preliminary data.</text>
</comment>
<gene>
    <name evidence="1" type="ORF">OP8BY_0857</name>
</gene>
<dbReference type="AlphaFoldDB" id="A0A3E2BQ98"/>
<evidence type="ECO:0000313" key="1">
    <source>
        <dbReference type="EMBL" id="RFT16915.1"/>
    </source>
</evidence>
<name>A0A3E2BQ98_9BACT</name>
<evidence type="ECO:0000313" key="2">
    <source>
        <dbReference type="Proteomes" id="UP000257323"/>
    </source>
</evidence>
<sequence>MLGLIFFTLSATGLAETWKARELRLKWEQAAWKFGPIRIQPLIIIRDAGYDSNIYYHPEAVSDFWLTAGPGVEAYFMLRKRLIVHLFESPQYVYFFKTERERTWNNYLNGDISLSLNRFLLTTGGALNRARERWNTEIDIRPRRNEKRGFVSLLYQRSYRVSFEVTATRIDYEYESIEYGSVNIGERLSHLETFWNGKFYYRLNPRVQFFLEGEWGRYDFRSPASLGDSRSRTFYSGFEFSPTGRVRGQIRIGYKFFDTLTEGMPDFRGAVGDTSVSWAFLRPLLLRASYRRDVNFSIWSQNPFYVGNSWSAGSSLYLFRKRVRLDYTHSQLRNDYPLGEVAGSEPRQDEYTLNSVALYIRIKKNVGLGLSGGIWSRDINVLNWDAERRFIGLNLTYEF</sequence>
<dbReference type="Pfam" id="PF10082">
    <property type="entry name" value="BBP2_2"/>
    <property type="match status" value="1"/>
</dbReference>
<accession>A0A3E2BQ98</accession>
<dbReference type="Proteomes" id="UP000257323">
    <property type="component" value="Unassembled WGS sequence"/>
</dbReference>
<protein>
    <submittedName>
        <fullName evidence="1">Uncharacterized protein</fullName>
    </submittedName>
</protein>
<proteinExistence type="predicted"/>
<dbReference type="InterPro" id="IPR018759">
    <property type="entry name" value="BBP2_2"/>
</dbReference>
<reference evidence="1 2" key="1">
    <citation type="submission" date="2018-08" db="EMBL/GenBank/DDBJ databases">
        <title>Genome analysis of the thermophilic bacterium of the candidate phylum Aminicenantes from deep subsurface aquifer revealed its physiology and ecological role.</title>
        <authorList>
            <person name="Kadnikov V.V."/>
            <person name="Mardanov A.V."/>
            <person name="Beletsky A.V."/>
            <person name="Karnachuk O.V."/>
            <person name="Ravin N.V."/>
        </authorList>
    </citation>
    <scope>NUCLEOTIDE SEQUENCE [LARGE SCALE GENOMIC DNA]</scope>
    <source>
        <strain evidence="1">BY38</strain>
    </source>
</reference>